<dbReference type="CDD" id="cd07332">
    <property type="entry name" value="M48C_Oma1_like"/>
    <property type="match status" value="1"/>
</dbReference>
<gene>
    <name evidence="9" type="ORF">AGR13a_Cc20109</name>
</gene>
<organism evidence="9 10">
    <name type="scientific">Agrobacterium genomosp. 13 str. CFBP 6927</name>
    <dbReference type="NCBI Taxonomy" id="1183428"/>
    <lineage>
        <taxon>Bacteria</taxon>
        <taxon>Pseudomonadati</taxon>
        <taxon>Pseudomonadota</taxon>
        <taxon>Alphaproteobacteria</taxon>
        <taxon>Hyphomicrobiales</taxon>
        <taxon>Rhizobiaceae</taxon>
        <taxon>Rhizobium/Agrobacterium group</taxon>
        <taxon>Agrobacterium</taxon>
        <taxon>Agrobacterium tumefaciens complex</taxon>
    </lineage>
</organism>
<comment type="cofactor">
    <cofactor evidence="6">
        <name>Zn(2+)</name>
        <dbReference type="ChEBI" id="CHEBI:29105"/>
    </cofactor>
    <text evidence="6">Binds 1 zinc ion per subunit.</text>
</comment>
<feature type="domain" description="Peptidase M48" evidence="7">
    <location>
        <begin position="182"/>
        <end position="358"/>
    </location>
</feature>
<keyword evidence="3 6" id="KW-0378">Hydrolase</keyword>
<evidence type="ECO:0000256" key="3">
    <source>
        <dbReference type="ARBA" id="ARBA00022801"/>
    </source>
</evidence>
<name>A0ABM9VCW0_9HYPH</name>
<reference evidence="9 10" key="1">
    <citation type="submission" date="2016-01" db="EMBL/GenBank/DDBJ databases">
        <authorList>
            <person name="Regsiter A."/>
            <person name="william w."/>
        </authorList>
    </citation>
    <scope>NUCLEOTIDE SEQUENCE [LARGE SCALE GENOMIC DNA]</scope>
    <source>
        <strain evidence="9 10">CFBP 6927</strain>
    </source>
</reference>
<evidence type="ECO:0000259" key="8">
    <source>
        <dbReference type="Pfam" id="PF23368"/>
    </source>
</evidence>
<evidence type="ECO:0000313" key="10">
    <source>
        <dbReference type="Proteomes" id="UP000191812"/>
    </source>
</evidence>
<evidence type="ECO:0000256" key="2">
    <source>
        <dbReference type="ARBA" id="ARBA00022723"/>
    </source>
</evidence>
<dbReference type="InterPro" id="IPR001915">
    <property type="entry name" value="Peptidase_M48"/>
</dbReference>
<evidence type="ECO:0000313" key="9">
    <source>
        <dbReference type="EMBL" id="CUX17447.1"/>
    </source>
</evidence>
<comment type="caution">
    <text evidence="9">The sequence shown here is derived from an EMBL/GenBank/DDBJ whole genome shotgun (WGS) entry which is preliminary data.</text>
</comment>
<protein>
    <recommendedName>
        <fullName evidence="11">Peptidase M48 domain-containing protein</fullName>
    </recommendedName>
</protein>
<dbReference type="PANTHER" id="PTHR22726:SF1">
    <property type="entry name" value="METALLOENDOPEPTIDASE OMA1, MITOCHONDRIAL"/>
    <property type="match status" value="1"/>
</dbReference>
<accession>A0ABM9VCW0</accession>
<dbReference type="Pfam" id="PF01435">
    <property type="entry name" value="Peptidase_M48"/>
    <property type="match status" value="1"/>
</dbReference>
<evidence type="ECO:0000256" key="1">
    <source>
        <dbReference type="ARBA" id="ARBA00022670"/>
    </source>
</evidence>
<dbReference type="InterPro" id="IPR051156">
    <property type="entry name" value="Mito/Outer_Membr_Metalloprot"/>
</dbReference>
<keyword evidence="5 6" id="KW-0482">Metalloprotease</keyword>
<dbReference type="Gene3D" id="3.30.2010.10">
    <property type="entry name" value="Metalloproteases ('zincins'), catalytic domain"/>
    <property type="match status" value="1"/>
</dbReference>
<dbReference type="Pfam" id="PF23368">
    <property type="entry name" value="DUF7092"/>
    <property type="match status" value="1"/>
</dbReference>
<comment type="similarity">
    <text evidence="6">Belongs to the peptidase M48 family.</text>
</comment>
<feature type="domain" description="DUF7092" evidence="8">
    <location>
        <begin position="24"/>
        <end position="103"/>
    </location>
</feature>
<dbReference type="Proteomes" id="UP000191812">
    <property type="component" value="Unassembled WGS sequence"/>
</dbReference>
<sequence>MRPSAPNIWIWKVSNLVSDTGETVSGEWHAARSNLSSAARLKLGGTVLLVLDAGDNHVRTQAEINTVEISHRVGAIPRELHFPDGSLFETRDNDGVDRLLGRHITKRSGFVHWLEQFRPRLVGIAAAAVLLAYGTYKLALPALVEVAVAVTPPIVPQVMSASTLQAFDKTVFSPSALPQPEQDAIRSEFAKIAAHAEGSPEDYKLNFREGGYIGPNAFALPDGTIVLTDELVELAGDDRQMIIGVLAHEIGHVEYQHSLRQLYRAAGVAGLVMLIAGDVGSAMEDILTQGGGLLALSHSRDAERQADQRSVELMRKAGLDPTAIERFFALLEEKLGDKGGTSIVSTHPGTPERRKAILDYNASLDEKPAGN</sequence>
<evidence type="ECO:0000256" key="4">
    <source>
        <dbReference type="ARBA" id="ARBA00022833"/>
    </source>
</evidence>
<keyword evidence="2" id="KW-0479">Metal-binding</keyword>
<evidence type="ECO:0000256" key="5">
    <source>
        <dbReference type="ARBA" id="ARBA00023049"/>
    </source>
</evidence>
<keyword evidence="10" id="KW-1185">Reference proteome</keyword>
<evidence type="ECO:0008006" key="11">
    <source>
        <dbReference type="Google" id="ProtNLM"/>
    </source>
</evidence>
<dbReference type="EMBL" id="FBWH01000012">
    <property type="protein sequence ID" value="CUX17447.1"/>
    <property type="molecule type" value="Genomic_DNA"/>
</dbReference>
<dbReference type="PANTHER" id="PTHR22726">
    <property type="entry name" value="METALLOENDOPEPTIDASE OMA1"/>
    <property type="match status" value="1"/>
</dbReference>
<evidence type="ECO:0000256" key="6">
    <source>
        <dbReference type="RuleBase" id="RU003983"/>
    </source>
</evidence>
<keyword evidence="1 6" id="KW-0645">Protease</keyword>
<evidence type="ECO:0000259" key="7">
    <source>
        <dbReference type="Pfam" id="PF01435"/>
    </source>
</evidence>
<proteinExistence type="inferred from homology"/>
<keyword evidence="4 6" id="KW-0862">Zinc</keyword>
<dbReference type="InterPro" id="IPR055518">
    <property type="entry name" value="DUF7092"/>
</dbReference>